<comment type="caution">
    <text evidence="1">The sequence shown here is derived from an EMBL/GenBank/DDBJ whole genome shotgun (WGS) entry which is preliminary data.</text>
</comment>
<dbReference type="EMBL" id="JBHTOI010000049">
    <property type="protein sequence ID" value="MFD1419235.1"/>
    <property type="molecule type" value="Genomic_DNA"/>
</dbReference>
<dbReference type="PANTHER" id="PTHR13812:SF19">
    <property type="entry name" value="KETIMINE REDUCTASE MU-CRYSTALLIN"/>
    <property type="match status" value="1"/>
</dbReference>
<dbReference type="Proteomes" id="UP001597251">
    <property type="component" value="Unassembled WGS sequence"/>
</dbReference>
<dbReference type="InterPro" id="IPR003462">
    <property type="entry name" value="ODC_Mu_crystall"/>
</dbReference>
<evidence type="ECO:0000313" key="2">
    <source>
        <dbReference type="Proteomes" id="UP001597251"/>
    </source>
</evidence>
<dbReference type="InterPro" id="IPR036291">
    <property type="entry name" value="NAD(P)-bd_dom_sf"/>
</dbReference>
<gene>
    <name evidence="1" type="ORF">ACFQ42_10825</name>
</gene>
<dbReference type="PIRSF" id="PIRSF001439">
    <property type="entry name" value="CryM"/>
    <property type="match status" value="1"/>
</dbReference>
<accession>A0ABW4BYJ7</accession>
<protein>
    <submittedName>
        <fullName evidence="1">Ornithine cyclodeaminase family protein</fullName>
    </submittedName>
</protein>
<proteinExistence type="predicted"/>
<evidence type="ECO:0000313" key="1">
    <source>
        <dbReference type="EMBL" id="MFD1419235.1"/>
    </source>
</evidence>
<name>A0ABW4BYJ7_9LACO</name>
<dbReference type="Gene3D" id="3.40.50.720">
    <property type="entry name" value="NAD(P)-binding Rossmann-like Domain"/>
    <property type="match status" value="1"/>
</dbReference>
<sequence>MRYLSAEDIKRVLTMRDAIEEDKKALKLYSEGKADIPLRTNLSVEGYGQGLYMPGSTSGNEPTLGLKIVAVYPDNPKLGLPSVPATMITQDAKTGIVNAILDGTYLTQLRTGAVQGAATDLLAKEDAKTALLIGTGGQALTQLEAMLTVRDLNLVYIFDRNREKADDFCKKAQKEFVDKFDSKFVAVDDPNEVVAKVDIITSVTTAKSATFDGELVQPGTHINGVGAYTPDMCEIPVSALKKADKIIFDTLDGVLAEAGDIIQPLEKALIKKTDFDGELGQLVNKSIKGRKSDSDITIFKTVGTAVLDIIVADKIVKQASLQNIGTILN</sequence>
<keyword evidence="2" id="KW-1185">Reference proteome</keyword>
<dbReference type="PANTHER" id="PTHR13812">
    <property type="entry name" value="KETIMINE REDUCTASE MU-CRYSTALLIN"/>
    <property type="match status" value="1"/>
</dbReference>
<dbReference type="InterPro" id="IPR023401">
    <property type="entry name" value="ODC_N"/>
</dbReference>
<dbReference type="Pfam" id="PF02423">
    <property type="entry name" value="OCD_Mu_crystall"/>
    <property type="match status" value="1"/>
</dbReference>
<dbReference type="Gene3D" id="3.30.1780.10">
    <property type="entry name" value="ornithine cyclodeaminase, domain 1"/>
    <property type="match status" value="1"/>
</dbReference>
<dbReference type="RefSeq" id="WP_125675380.1">
    <property type="nucleotide sequence ID" value="NZ_JBHTOI010000049.1"/>
</dbReference>
<reference evidence="2" key="1">
    <citation type="journal article" date="2019" name="Int. J. Syst. Evol. Microbiol.">
        <title>The Global Catalogue of Microorganisms (GCM) 10K type strain sequencing project: providing services to taxonomists for standard genome sequencing and annotation.</title>
        <authorList>
            <consortium name="The Broad Institute Genomics Platform"/>
            <consortium name="The Broad Institute Genome Sequencing Center for Infectious Disease"/>
            <person name="Wu L."/>
            <person name="Ma J."/>
        </authorList>
    </citation>
    <scope>NUCLEOTIDE SEQUENCE [LARGE SCALE GENOMIC DNA]</scope>
    <source>
        <strain evidence="2">CCM 8936</strain>
    </source>
</reference>
<dbReference type="NCBIfam" id="NF006379">
    <property type="entry name" value="PRK08618.1"/>
    <property type="match status" value="1"/>
</dbReference>
<organism evidence="1 2">
    <name type="scientific">Companilactobacillus keshanensis</name>
    <dbReference type="NCBI Taxonomy" id="2486003"/>
    <lineage>
        <taxon>Bacteria</taxon>
        <taxon>Bacillati</taxon>
        <taxon>Bacillota</taxon>
        <taxon>Bacilli</taxon>
        <taxon>Lactobacillales</taxon>
        <taxon>Lactobacillaceae</taxon>
        <taxon>Companilactobacillus</taxon>
    </lineage>
</organism>
<dbReference type="SUPFAM" id="SSF51735">
    <property type="entry name" value="NAD(P)-binding Rossmann-fold domains"/>
    <property type="match status" value="1"/>
</dbReference>